<name>W9RDW3_9ROSA</name>
<dbReference type="AlphaFoldDB" id="W9RDW3"/>
<dbReference type="EMBL" id="KE344625">
    <property type="protein sequence ID" value="EXB72474.1"/>
    <property type="molecule type" value="Genomic_DNA"/>
</dbReference>
<evidence type="ECO:0000313" key="1">
    <source>
        <dbReference type="EMBL" id="EXB72474.1"/>
    </source>
</evidence>
<dbReference type="Proteomes" id="UP000030645">
    <property type="component" value="Unassembled WGS sequence"/>
</dbReference>
<keyword evidence="2" id="KW-1185">Reference proteome</keyword>
<accession>W9RDW3</accession>
<gene>
    <name evidence="1" type="ORF">L484_011476</name>
</gene>
<reference evidence="2" key="1">
    <citation type="submission" date="2013-01" db="EMBL/GenBank/DDBJ databases">
        <title>Draft Genome Sequence of a Mulberry Tree, Morus notabilis C.K. Schneid.</title>
        <authorList>
            <person name="He N."/>
            <person name="Zhao S."/>
        </authorList>
    </citation>
    <scope>NUCLEOTIDE SEQUENCE</scope>
</reference>
<proteinExistence type="predicted"/>
<protein>
    <submittedName>
        <fullName evidence="1">Uncharacterized protein</fullName>
    </submittedName>
</protein>
<sequence length="61" mass="7608">MKNELWREVENKEKEETYRLRVEQEILKTMTNIRLLSLLITHWRECRGRRNYEWGEAKAKT</sequence>
<evidence type="ECO:0000313" key="2">
    <source>
        <dbReference type="Proteomes" id="UP000030645"/>
    </source>
</evidence>
<organism evidence="1 2">
    <name type="scientific">Morus notabilis</name>
    <dbReference type="NCBI Taxonomy" id="981085"/>
    <lineage>
        <taxon>Eukaryota</taxon>
        <taxon>Viridiplantae</taxon>
        <taxon>Streptophyta</taxon>
        <taxon>Embryophyta</taxon>
        <taxon>Tracheophyta</taxon>
        <taxon>Spermatophyta</taxon>
        <taxon>Magnoliopsida</taxon>
        <taxon>eudicotyledons</taxon>
        <taxon>Gunneridae</taxon>
        <taxon>Pentapetalae</taxon>
        <taxon>rosids</taxon>
        <taxon>fabids</taxon>
        <taxon>Rosales</taxon>
        <taxon>Moraceae</taxon>
        <taxon>Moreae</taxon>
        <taxon>Morus</taxon>
    </lineage>
</organism>